<evidence type="ECO:0000313" key="2">
    <source>
        <dbReference type="EMBL" id="GKV23907.1"/>
    </source>
</evidence>
<reference evidence="2 3" key="1">
    <citation type="journal article" date="2021" name="Commun. Biol.">
        <title>The genome of Shorea leprosula (Dipterocarpaceae) highlights the ecological relevance of drought in aseasonal tropical rainforests.</title>
        <authorList>
            <person name="Ng K.K.S."/>
            <person name="Kobayashi M.J."/>
            <person name="Fawcett J.A."/>
            <person name="Hatakeyama M."/>
            <person name="Paape T."/>
            <person name="Ng C.H."/>
            <person name="Ang C.C."/>
            <person name="Tnah L.H."/>
            <person name="Lee C.T."/>
            <person name="Nishiyama T."/>
            <person name="Sese J."/>
            <person name="O'Brien M.J."/>
            <person name="Copetti D."/>
            <person name="Mohd Noor M.I."/>
            <person name="Ong R.C."/>
            <person name="Putra M."/>
            <person name="Sireger I.Z."/>
            <person name="Indrioko S."/>
            <person name="Kosugi Y."/>
            <person name="Izuno A."/>
            <person name="Isagi Y."/>
            <person name="Lee S.L."/>
            <person name="Shimizu K.K."/>
        </authorList>
    </citation>
    <scope>NUCLEOTIDE SEQUENCE [LARGE SCALE GENOMIC DNA]</scope>
    <source>
        <strain evidence="2">214</strain>
    </source>
</reference>
<evidence type="ECO:0000313" key="3">
    <source>
        <dbReference type="Proteomes" id="UP001054252"/>
    </source>
</evidence>
<dbReference type="AlphaFoldDB" id="A0AAV5KH39"/>
<dbReference type="Proteomes" id="UP001054252">
    <property type="component" value="Unassembled WGS sequence"/>
</dbReference>
<gene>
    <name evidence="2" type="ORF">SLEP1_g33584</name>
</gene>
<name>A0AAV5KH39_9ROSI</name>
<proteinExistence type="predicted"/>
<evidence type="ECO:0000256" key="1">
    <source>
        <dbReference type="SAM" id="MobiDB-lite"/>
    </source>
</evidence>
<organism evidence="2 3">
    <name type="scientific">Rubroshorea leprosula</name>
    <dbReference type="NCBI Taxonomy" id="152421"/>
    <lineage>
        <taxon>Eukaryota</taxon>
        <taxon>Viridiplantae</taxon>
        <taxon>Streptophyta</taxon>
        <taxon>Embryophyta</taxon>
        <taxon>Tracheophyta</taxon>
        <taxon>Spermatophyta</taxon>
        <taxon>Magnoliopsida</taxon>
        <taxon>eudicotyledons</taxon>
        <taxon>Gunneridae</taxon>
        <taxon>Pentapetalae</taxon>
        <taxon>rosids</taxon>
        <taxon>malvids</taxon>
        <taxon>Malvales</taxon>
        <taxon>Dipterocarpaceae</taxon>
        <taxon>Rubroshorea</taxon>
    </lineage>
</organism>
<protein>
    <submittedName>
        <fullName evidence="2">Uncharacterized protein</fullName>
    </submittedName>
</protein>
<feature type="region of interest" description="Disordered" evidence="1">
    <location>
        <begin position="1"/>
        <end position="27"/>
    </location>
</feature>
<sequence>MPMPINSCSPAPTRSRVSAANQTLNSQPPNAVIINSTLLHYFQSLR</sequence>
<keyword evidence="3" id="KW-1185">Reference proteome</keyword>
<accession>A0AAV5KH39</accession>
<comment type="caution">
    <text evidence="2">The sequence shown here is derived from an EMBL/GenBank/DDBJ whole genome shotgun (WGS) entry which is preliminary data.</text>
</comment>
<dbReference type="EMBL" id="BPVZ01000064">
    <property type="protein sequence ID" value="GKV23907.1"/>
    <property type="molecule type" value="Genomic_DNA"/>
</dbReference>